<evidence type="ECO:0000313" key="2">
    <source>
        <dbReference type="EMBL" id="CAI4033090.1"/>
    </source>
</evidence>
<sequence length="198" mass="21173">MALIQKDLVPGSGDQLLTLDTETNLEWLNLTVTANRSANEVLGGFGELTTTHGFRYATGADLGTLYAHAGITKGLSEPAFMPSPNDERNHTGIEVLLDLMNGKQYAAAPSSDTQSKITSHGINGGSPSWFVRFLSLNITKPMNSHTDVNPLLSLDHRAPYLGSYLVRDLSASSAATSAPGKPKKKPGAKKRAKAAKRR</sequence>
<protein>
    <submittedName>
        <fullName evidence="2">Uncharacterized protein</fullName>
    </submittedName>
</protein>
<evidence type="ECO:0000256" key="1">
    <source>
        <dbReference type="SAM" id="MobiDB-lite"/>
    </source>
</evidence>
<organism evidence="2 3">
    <name type="scientific">Nitrospira tepida</name>
    <dbReference type="NCBI Taxonomy" id="2973512"/>
    <lineage>
        <taxon>Bacteria</taxon>
        <taxon>Pseudomonadati</taxon>
        <taxon>Nitrospirota</taxon>
        <taxon>Nitrospiria</taxon>
        <taxon>Nitrospirales</taxon>
        <taxon>Nitrospiraceae</taxon>
        <taxon>Nitrospira</taxon>
    </lineage>
</organism>
<feature type="region of interest" description="Disordered" evidence="1">
    <location>
        <begin position="172"/>
        <end position="198"/>
    </location>
</feature>
<dbReference type="Proteomes" id="UP001179121">
    <property type="component" value="Chromosome"/>
</dbReference>
<gene>
    <name evidence="2" type="ORF">DNFV4_03523</name>
</gene>
<name>A0AA86T6I9_9BACT</name>
<dbReference type="AlphaFoldDB" id="A0AA86T6I9"/>
<reference evidence="2" key="1">
    <citation type="submission" date="2022-10" db="EMBL/GenBank/DDBJ databases">
        <authorList>
            <person name="Koch H."/>
        </authorList>
    </citation>
    <scope>NUCLEOTIDE SEQUENCE</scope>
    <source>
        <strain evidence="2">DNF</strain>
    </source>
</reference>
<dbReference type="EMBL" id="OX365700">
    <property type="protein sequence ID" value="CAI4033090.1"/>
    <property type="molecule type" value="Genomic_DNA"/>
</dbReference>
<feature type="compositionally biased region" description="Basic residues" evidence="1">
    <location>
        <begin position="181"/>
        <end position="198"/>
    </location>
</feature>
<proteinExistence type="predicted"/>
<keyword evidence="3" id="KW-1185">Reference proteome</keyword>
<evidence type="ECO:0000313" key="3">
    <source>
        <dbReference type="Proteomes" id="UP001179121"/>
    </source>
</evidence>
<accession>A0AA86T6I9</accession>
<dbReference type="KEGG" id="nti:DNFV4_03523"/>
<dbReference type="RefSeq" id="WP_289270004.1">
    <property type="nucleotide sequence ID" value="NZ_OX365700.1"/>
</dbReference>